<evidence type="ECO:0000313" key="5">
    <source>
        <dbReference type="Proteomes" id="UP001459277"/>
    </source>
</evidence>
<reference evidence="4 5" key="1">
    <citation type="submission" date="2024-01" db="EMBL/GenBank/DDBJ databases">
        <title>A telomere-to-telomere, gap-free genome of sweet tea (Lithocarpus litseifolius).</title>
        <authorList>
            <person name="Zhou J."/>
        </authorList>
    </citation>
    <scope>NUCLEOTIDE SEQUENCE [LARGE SCALE GENOMIC DNA]</scope>
    <source>
        <strain evidence="4">Zhou-2022a</strain>
        <tissue evidence="4">Leaf</tissue>
    </source>
</reference>
<organism evidence="4 5">
    <name type="scientific">Lithocarpus litseifolius</name>
    <dbReference type="NCBI Taxonomy" id="425828"/>
    <lineage>
        <taxon>Eukaryota</taxon>
        <taxon>Viridiplantae</taxon>
        <taxon>Streptophyta</taxon>
        <taxon>Embryophyta</taxon>
        <taxon>Tracheophyta</taxon>
        <taxon>Spermatophyta</taxon>
        <taxon>Magnoliopsida</taxon>
        <taxon>eudicotyledons</taxon>
        <taxon>Gunneridae</taxon>
        <taxon>Pentapetalae</taxon>
        <taxon>rosids</taxon>
        <taxon>fabids</taxon>
        <taxon>Fagales</taxon>
        <taxon>Fagaceae</taxon>
        <taxon>Lithocarpus</taxon>
    </lineage>
</organism>
<dbReference type="FunFam" id="3.30.420.40:FF:000028">
    <property type="entry name" value="heat shock 70 kDa protein-like"/>
    <property type="match status" value="1"/>
</dbReference>
<evidence type="ECO:0000256" key="1">
    <source>
        <dbReference type="ARBA" id="ARBA00007381"/>
    </source>
</evidence>
<dbReference type="Gene3D" id="3.30.420.40">
    <property type="match status" value="1"/>
</dbReference>
<dbReference type="AlphaFoldDB" id="A0AAW2CCP1"/>
<dbReference type="InterPro" id="IPR013126">
    <property type="entry name" value="Hsp_70_fam"/>
</dbReference>
<evidence type="ECO:0000256" key="3">
    <source>
        <dbReference type="ARBA" id="ARBA00022840"/>
    </source>
</evidence>
<proteinExistence type="inferred from homology"/>
<name>A0AAW2CCP1_9ROSI</name>
<dbReference type="EMBL" id="JAZDWU010000007">
    <property type="protein sequence ID" value="KAK9995443.1"/>
    <property type="molecule type" value="Genomic_DNA"/>
</dbReference>
<sequence>MAGKEEGPAVSIDLGTTYLCAIVWQRDCVEIITNKQGNKMMPSYVAFTDNECLIGDVAKNRVARNSTNSIFGVMGFIVWDCDLVATKYEHHRNQICPHEQLDSTMSGSRLRWIWVAGFALGCDEF</sequence>
<accession>A0AAW2CCP1</accession>
<keyword evidence="5" id="KW-1185">Reference proteome</keyword>
<keyword evidence="3" id="KW-0067">ATP-binding</keyword>
<dbReference type="PRINTS" id="PR00301">
    <property type="entry name" value="HEATSHOCK70"/>
</dbReference>
<comment type="similarity">
    <text evidence="1">Belongs to the heat shock protein 70 family.</text>
</comment>
<dbReference type="Proteomes" id="UP001459277">
    <property type="component" value="Unassembled WGS sequence"/>
</dbReference>
<dbReference type="GO" id="GO:0005524">
    <property type="term" value="F:ATP binding"/>
    <property type="evidence" value="ECO:0007669"/>
    <property type="project" value="UniProtKB-KW"/>
</dbReference>
<dbReference type="SUPFAM" id="SSF53067">
    <property type="entry name" value="Actin-like ATPase domain"/>
    <property type="match status" value="1"/>
</dbReference>
<comment type="caution">
    <text evidence="4">The sequence shown here is derived from an EMBL/GenBank/DDBJ whole genome shotgun (WGS) entry which is preliminary data.</text>
</comment>
<evidence type="ECO:0000256" key="2">
    <source>
        <dbReference type="ARBA" id="ARBA00022741"/>
    </source>
</evidence>
<dbReference type="GO" id="GO:0140662">
    <property type="term" value="F:ATP-dependent protein folding chaperone"/>
    <property type="evidence" value="ECO:0007669"/>
    <property type="project" value="InterPro"/>
</dbReference>
<dbReference type="PANTHER" id="PTHR19375">
    <property type="entry name" value="HEAT SHOCK PROTEIN 70KDA"/>
    <property type="match status" value="1"/>
</dbReference>
<dbReference type="InterPro" id="IPR043129">
    <property type="entry name" value="ATPase_NBD"/>
</dbReference>
<gene>
    <name evidence="4" type="ORF">SO802_020129</name>
</gene>
<keyword evidence="2" id="KW-0547">Nucleotide-binding</keyword>
<protein>
    <submittedName>
        <fullName evidence="4">Uncharacterized protein</fullName>
    </submittedName>
</protein>
<dbReference type="Pfam" id="PF00012">
    <property type="entry name" value="HSP70"/>
    <property type="match status" value="1"/>
</dbReference>
<evidence type="ECO:0000313" key="4">
    <source>
        <dbReference type="EMBL" id="KAK9995443.1"/>
    </source>
</evidence>